<protein>
    <recommendedName>
        <fullName evidence="1">Glycosyl transferase family 1 domain-containing protein</fullName>
    </recommendedName>
</protein>
<dbReference type="GO" id="GO:0016757">
    <property type="term" value="F:glycosyltransferase activity"/>
    <property type="evidence" value="ECO:0007669"/>
    <property type="project" value="InterPro"/>
</dbReference>
<reference evidence="2 3" key="1">
    <citation type="submission" date="2012-02" db="EMBL/GenBank/DDBJ databases">
        <title>The Genome Sequence of Bacteroides cellulosilyticus CL02T12C19.</title>
        <authorList>
            <consortium name="The Broad Institute Genome Sequencing Platform"/>
            <person name="Earl A."/>
            <person name="Ward D."/>
            <person name="Feldgarden M."/>
            <person name="Gevers D."/>
            <person name="Zitomersky N.L."/>
            <person name="Coyne M.J."/>
            <person name="Comstock L.E."/>
            <person name="Young S.K."/>
            <person name="Zeng Q."/>
            <person name="Gargeya S."/>
            <person name="Fitzgerald M."/>
            <person name="Haas B."/>
            <person name="Abouelleil A."/>
            <person name="Alvarado L."/>
            <person name="Arachchi H.M."/>
            <person name="Berlin A."/>
            <person name="Chapman S.B."/>
            <person name="Gearin G."/>
            <person name="Goldberg J."/>
            <person name="Griggs A."/>
            <person name="Gujja S."/>
            <person name="Hansen M."/>
            <person name="Heiman D."/>
            <person name="Howarth C."/>
            <person name="Larimer J."/>
            <person name="Lui A."/>
            <person name="MacDonald P.J.P."/>
            <person name="McCowen C."/>
            <person name="Montmayeur A."/>
            <person name="Murphy C."/>
            <person name="Neiman D."/>
            <person name="Pearson M."/>
            <person name="Priest M."/>
            <person name="Roberts A."/>
            <person name="Saif S."/>
            <person name="Shea T."/>
            <person name="Sisk P."/>
            <person name="Stolte C."/>
            <person name="Sykes S."/>
            <person name="Wortman J."/>
            <person name="Nusbaum C."/>
            <person name="Birren B."/>
        </authorList>
    </citation>
    <scope>NUCLEOTIDE SEQUENCE [LARGE SCALE GENOMIC DNA]</scope>
    <source>
        <strain evidence="2 3">CL02T12C19</strain>
    </source>
</reference>
<dbReference type="EMBL" id="AGXG01000094">
    <property type="protein sequence ID" value="EIY25220.1"/>
    <property type="molecule type" value="Genomic_DNA"/>
</dbReference>
<comment type="caution">
    <text evidence="2">The sequence shown here is derived from an EMBL/GenBank/DDBJ whole genome shotgun (WGS) entry which is preliminary data.</text>
</comment>
<organism evidence="2 3">
    <name type="scientific">Bacteroides cellulosilyticus CL02T12C19</name>
    <dbReference type="NCBI Taxonomy" id="997874"/>
    <lineage>
        <taxon>Bacteria</taxon>
        <taxon>Pseudomonadati</taxon>
        <taxon>Bacteroidota</taxon>
        <taxon>Bacteroidia</taxon>
        <taxon>Bacteroidales</taxon>
        <taxon>Bacteroidaceae</taxon>
        <taxon>Bacteroides</taxon>
    </lineage>
</organism>
<proteinExistence type="predicted"/>
<dbReference type="CDD" id="cd03820">
    <property type="entry name" value="GT4_AmsD-like"/>
    <property type="match status" value="1"/>
</dbReference>
<dbReference type="PATRIC" id="fig|997874.3.peg.4727"/>
<dbReference type="PANTHER" id="PTHR12526:SF630">
    <property type="entry name" value="GLYCOSYLTRANSFERASE"/>
    <property type="match status" value="1"/>
</dbReference>
<evidence type="ECO:0000313" key="2">
    <source>
        <dbReference type="EMBL" id="EIY25220.1"/>
    </source>
</evidence>
<feature type="domain" description="Glycosyl transferase family 1" evidence="1">
    <location>
        <begin position="202"/>
        <end position="356"/>
    </location>
</feature>
<evidence type="ECO:0000313" key="3">
    <source>
        <dbReference type="Proteomes" id="UP000003741"/>
    </source>
</evidence>
<accession>I8VFP6</accession>
<keyword evidence="3" id="KW-1185">Reference proteome</keyword>
<dbReference type="AlphaFoldDB" id="I8VFP6"/>
<dbReference type="Pfam" id="PF00534">
    <property type="entry name" value="Glycos_transf_1"/>
    <property type="match status" value="1"/>
</dbReference>
<dbReference type="PANTHER" id="PTHR12526">
    <property type="entry name" value="GLYCOSYLTRANSFERASE"/>
    <property type="match status" value="1"/>
</dbReference>
<dbReference type="SUPFAM" id="SSF53756">
    <property type="entry name" value="UDP-Glycosyltransferase/glycogen phosphorylase"/>
    <property type="match status" value="1"/>
</dbReference>
<dbReference type="InterPro" id="IPR001296">
    <property type="entry name" value="Glyco_trans_1"/>
</dbReference>
<dbReference type="RefSeq" id="WP_007218677.1">
    <property type="nucleotide sequence ID" value="NZ_JH724088.1"/>
</dbReference>
<sequence length="386" mass="44748">MRLAYCIPALYSPGGMERVLTLKANYLAALPGYEVHIIITDGKGREPYFPLDPSVNVHQLDINFEEMYRYPLWKRYWLYRKKQYRFKELLDKCLKAIKPDITISMLRREINFVNCLTDGSIKVGEIHFSRTSYRGAPSSHLPSWINNWLGRCWMNQLIRELRKLSAFVVLTEEDKAAWTELDNVRVIPNPLSFIPSTKSVCESRQVIAAGRYVMQKGFDLLIEAWSKVVRVHPDWTLRIYGDGWLRPQFQQMVEKYGLSSHCILEHPVTDIEQKMLESSIFVFSSRYEGFGLALTEAMACGLPVVSYACPCGPKDIISHGEDGFLVEEQNVGELANRINFLIEHEDMRKLMGRKAAESSMRYSIDRIGLLWQELFETLKREKECIK</sequence>
<name>I8VFP6_9BACE</name>
<dbReference type="Gene3D" id="3.40.50.2000">
    <property type="entry name" value="Glycogen Phosphorylase B"/>
    <property type="match status" value="2"/>
</dbReference>
<gene>
    <name evidence="2" type="ORF">HMPREF1062_04623</name>
</gene>
<evidence type="ECO:0000259" key="1">
    <source>
        <dbReference type="Pfam" id="PF00534"/>
    </source>
</evidence>
<dbReference type="Proteomes" id="UP000003741">
    <property type="component" value="Unassembled WGS sequence"/>
</dbReference>
<dbReference type="OrthoDB" id="9811239at2"/>
<dbReference type="HOGENOM" id="CLU_009583_0_0_10"/>